<evidence type="ECO:0000256" key="17">
    <source>
        <dbReference type="ARBA" id="ARBA00023157"/>
    </source>
</evidence>
<keyword evidence="11" id="KW-0812">Transmembrane</keyword>
<evidence type="ECO:0000256" key="22">
    <source>
        <dbReference type="ARBA" id="ARBA00032898"/>
    </source>
</evidence>
<evidence type="ECO:0000256" key="3">
    <source>
        <dbReference type="ARBA" id="ARBA00004486"/>
    </source>
</evidence>
<dbReference type="GO" id="GO:0005856">
    <property type="term" value="C:cytoskeleton"/>
    <property type="evidence" value="ECO:0007669"/>
    <property type="project" value="UniProtKB-SubCell"/>
</dbReference>
<evidence type="ECO:0000256" key="1">
    <source>
        <dbReference type="ARBA" id="ARBA00004245"/>
    </source>
</evidence>
<evidence type="ECO:0000256" key="6">
    <source>
        <dbReference type="ARBA" id="ARBA00010419"/>
    </source>
</evidence>
<keyword evidence="13" id="KW-0130">Cell adhesion</keyword>
<evidence type="ECO:0000256" key="15">
    <source>
        <dbReference type="ARBA" id="ARBA00023030"/>
    </source>
</evidence>
<name>A0A7M4DXV7_CROPO</name>
<dbReference type="AlphaFoldDB" id="A0A7M4DXV7"/>
<dbReference type="SUPFAM" id="SSF47266">
    <property type="entry name" value="4-helical cytokines"/>
    <property type="match status" value="1"/>
</dbReference>
<keyword evidence="16" id="KW-0472">Membrane</keyword>
<keyword evidence="14" id="KW-1133">Transmembrane helix</keyword>
<evidence type="ECO:0000313" key="25">
    <source>
        <dbReference type="Ensembl" id="ENSCPRP00005001449.1"/>
    </source>
</evidence>
<dbReference type="InterPro" id="IPR009079">
    <property type="entry name" value="4_helix_cytokine-like_core"/>
</dbReference>
<dbReference type="GeneTree" id="ENSGT00390000018272"/>
<dbReference type="PANTHER" id="PTHR11574">
    <property type="entry name" value="KIT LIGAND"/>
    <property type="match status" value="1"/>
</dbReference>
<comment type="subcellular location">
    <subcellularLocation>
        <location evidence="2">Cell membrane</location>
        <topology evidence="2">Single-pass type I membrane protein</topology>
    </subcellularLocation>
    <subcellularLocation>
        <location evidence="3">Cell projection</location>
        <location evidence="3">Filopodium</location>
    </subcellularLocation>
    <subcellularLocation>
        <location evidence="4">Cell projection</location>
        <location evidence="4">Lamellipodium</location>
    </subcellularLocation>
    <subcellularLocation>
        <location evidence="1">Cytoplasm</location>
        <location evidence="1">Cytoskeleton</location>
    </subcellularLocation>
    <subcellularLocation>
        <location evidence="5">Secreted</location>
    </subcellularLocation>
</comment>
<keyword evidence="19" id="KW-0206">Cytoskeleton</keyword>
<sequence length="233" mass="26811">MTSTKNLIWIITLFVLDLLTAAYRPCNNPLTDDVDNIPELIKNVPNNYRITFKYVNEMGYIHNHCWLHLMVPEFAKSLNNLLHKFPRTSGASNNHSILNSLTRMINDLLECLTSDEHKNFKKRNPEEFNQLNNMIETFKMFSKILEYDNCVLFSTTKTPFNDSTVTGTELPFPPPVATRSLKNDHNESSKACISLPKYMLPIGRFYLPESEKQSMVNFPLLHFTGGVGKYSVQ</sequence>
<keyword evidence="12 24" id="KW-0732">Signal</keyword>
<dbReference type="Gene3D" id="1.20.1250.10">
    <property type="match status" value="1"/>
</dbReference>
<dbReference type="PANTHER" id="PTHR11574:SF0">
    <property type="entry name" value="KIT LIGAND"/>
    <property type="match status" value="1"/>
</dbReference>
<evidence type="ECO:0000256" key="16">
    <source>
        <dbReference type="ARBA" id="ARBA00023136"/>
    </source>
</evidence>
<dbReference type="Ensembl" id="ENSCPRT00005001706.1">
    <property type="protein sequence ID" value="ENSCPRP00005001449.1"/>
    <property type="gene ID" value="ENSCPRG00005001112.1"/>
</dbReference>
<evidence type="ECO:0000256" key="4">
    <source>
        <dbReference type="ARBA" id="ARBA00004510"/>
    </source>
</evidence>
<evidence type="ECO:0000256" key="21">
    <source>
        <dbReference type="ARBA" id="ARBA00030364"/>
    </source>
</evidence>
<dbReference type="GO" id="GO:0008284">
    <property type="term" value="P:positive regulation of cell population proliferation"/>
    <property type="evidence" value="ECO:0007669"/>
    <property type="project" value="TreeGrafter"/>
</dbReference>
<keyword evidence="17" id="KW-1015">Disulfide bond</keyword>
<evidence type="ECO:0000256" key="24">
    <source>
        <dbReference type="SAM" id="SignalP"/>
    </source>
</evidence>
<dbReference type="GO" id="GO:0005173">
    <property type="term" value="F:stem cell factor receptor binding"/>
    <property type="evidence" value="ECO:0007669"/>
    <property type="project" value="InterPro"/>
</dbReference>
<comment type="similarity">
    <text evidence="6">Belongs to the SCF family.</text>
</comment>
<evidence type="ECO:0000256" key="12">
    <source>
        <dbReference type="ARBA" id="ARBA00022729"/>
    </source>
</evidence>
<feature type="chain" id="PRO_5029757548" description="Kit ligand" evidence="24">
    <location>
        <begin position="23"/>
        <end position="233"/>
    </location>
</feature>
<keyword evidence="15" id="KW-0339">Growth factor</keyword>
<evidence type="ECO:0000256" key="23">
    <source>
        <dbReference type="ARBA" id="ARBA00033123"/>
    </source>
</evidence>
<keyword evidence="26" id="KW-1185">Reference proteome</keyword>
<evidence type="ECO:0000256" key="11">
    <source>
        <dbReference type="ARBA" id="ARBA00022692"/>
    </source>
</evidence>
<dbReference type="GO" id="GO:0005886">
    <property type="term" value="C:plasma membrane"/>
    <property type="evidence" value="ECO:0007669"/>
    <property type="project" value="UniProtKB-SubCell"/>
</dbReference>
<evidence type="ECO:0000256" key="14">
    <source>
        <dbReference type="ARBA" id="ARBA00022989"/>
    </source>
</evidence>
<keyword evidence="18" id="KW-0325">Glycoprotein</keyword>
<dbReference type="GO" id="GO:0008083">
    <property type="term" value="F:growth factor activity"/>
    <property type="evidence" value="ECO:0007669"/>
    <property type="project" value="UniProtKB-KW"/>
</dbReference>
<dbReference type="GO" id="GO:0005125">
    <property type="term" value="F:cytokine activity"/>
    <property type="evidence" value="ECO:0007669"/>
    <property type="project" value="TreeGrafter"/>
</dbReference>
<reference evidence="25" key="1">
    <citation type="submission" date="2025-08" db="UniProtKB">
        <authorList>
            <consortium name="Ensembl"/>
        </authorList>
    </citation>
    <scope>IDENTIFICATION</scope>
</reference>
<dbReference type="GO" id="GO:0030175">
    <property type="term" value="C:filopodium"/>
    <property type="evidence" value="ECO:0007669"/>
    <property type="project" value="UniProtKB-SubCell"/>
</dbReference>
<evidence type="ECO:0000256" key="19">
    <source>
        <dbReference type="ARBA" id="ARBA00023212"/>
    </source>
</evidence>
<evidence type="ECO:0000256" key="10">
    <source>
        <dbReference type="ARBA" id="ARBA00022525"/>
    </source>
</evidence>
<proteinExistence type="inferred from homology"/>
<evidence type="ECO:0000256" key="13">
    <source>
        <dbReference type="ARBA" id="ARBA00022889"/>
    </source>
</evidence>
<evidence type="ECO:0000256" key="7">
    <source>
        <dbReference type="ARBA" id="ARBA00017304"/>
    </source>
</evidence>
<reference evidence="25" key="2">
    <citation type="submission" date="2025-09" db="UniProtKB">
        <authorList>
            <consortium name="Ensembl"/>
        </authorList>
    </citation>
    <scope>IDENTIFICATION</scope>
</reference>
<keyword evidence="9" id="KW-0963">Cytoplasm</keyword>
<dbReference type="InterPro" id="IPR003452">
    <property type="entry name" value="SCF"/>
</dbReference>
<accession>A0A7M4DXV7</accession>
<keyword evidence="20" id="KW-0966">Cell projection</keyword>
<dbReference type="GO" id="GO:0030027">
    <property type="term" value="C:lamellipodium"/>
    <property type="evidence" value="ECO:0007669"/>
    <property type="project" value="UniProtKB-SubCell"/>
</dbReference>
<organism evidence="25 26">
    <name type="scientific">Crocodylus porosus</name>
    <name type="common">Saltwater crocodile</name>
    <name type="synonym">Estuarine crocodile</name>
    <dbReference type="NCBI Taxonomy" id="8502"/>
    <lineage>
        <taxon>Eukaryota</taxon>
        <taxon>Metazoa</taxon>
        <taxon>Chordata</taxon>
        <taxon>Craniata</taxon>
        <taxon>Vertebrata</taxon>
        <taxon>Euteleostomi</taxon>
        <taxon>Archelosauria</taxon>
        <taxon>Archosauria</taxon>
        <taxon>Crocodylia</taxon>
        <taxon>Longirostres</taxon>
        <taxon>Crocodylidae</taxon>
        <taxon>Crocodylus</taxon>
    </lineage>
</organism>
<evidence type="ECO:0000256" key="9">
    <source>
        <dbReference type="ARBA" id="ARBA00022490"/>
    </source>
</evidence>
<evidence type="ECO:0000256" key="20">
    <source>
        <dbReference type="ARBA" id="ARBA00023273"/>
    </source>
</evidence>
<evidence type="ECO:0000256" key="2">
    <source>
        <dbReference type="ARBA" id="ARBA00004251"/>
    </source>
</evidence>
<dbReference type="GO" id="GO:0005576">
    <property type="term" value="C:extracellular region"/>
    <property type="evidence" value="ECO:0007669"/>
    <property type="project" value="UniProtKB-SubCell"/>
</dbReference>
<keyword evidence="10" id="KW-0964">Secreted</keyword>
<keyword evidence="8" id="KW-1003">Cell membrane</keyword>
<feature type="signal peptide" evidence="24">
    <location>
        <begin position="1"/>
        <end position="22"/>
    </location>
</feature>
<evidence type="ECO:0000256" key="18">
    <source>
        <dbReference type="ARBA" id="ARBA00023180"/>
    </source>
</evidence>
<evidence type="ECO:0000313" key="26">
    <source>
        <dbReference type="Proteomes" id="UP000594220"/>
    </source>
</evidence>
<evidence type="ECO:0000256" key="8">
    <source>
        <dbReference type="ARBA" id="ARBA00022475"/>
    </source>
</evidence>
<dbReference type="Pfam" id="PF02404">
    <property type="entry name" value="SCF"/>
    <property type="match status" value="1"/>
</dbReference>
<dbReference type="GO" id="GO:0007155">
    <property type="term" value="P:cell adhesion"/>
    <property type="evidence" value="ECO:0007669"/>
    <property type="project" value="UniProtKB-KW"/>
</dbReference>
<protein>
    <recommendedName>
        <fullName evidence="7">Kit ligand</fullName>
    </recommendedName>
    <alternativeName>
        <fullName evidence="21">Mast cell growth factor</fullName>
    </alternativeName>
    <alternativeName>
        <fullName evidence="23">Stem cell factor</fullName>
    </alternativeName>
    <alternativeName>
        <fullName evidence="22">c-Kit ligand</fullName>
    </alternativeName>
</protein>
<evidence type="ECO:0000256" key="5">
    <source>
        <dbReference type="ARBA" id="ARBA00004613"/>
    </source>
</evidence>
<dbReference type="Proteomes" id="UP000594220">
    <property type="component" value="Unplaced"/>
</dbReference>